<organism evidence="3 4">
    <name type="scientific">Pseudorhizobium pelagicum</name>
    <dbReference type="NCBI Taxonomy" id="1509405"/>
    <lineage>
        <taxon>Bacteria</taxon>
        <taxon>Pseudomonadati</taxon>
        <taxon>Pseudomonadota</taxon>
        <taxon>Alphaproteobacteria</taxon>
        <taxon>Hyphomicrobiales</taxon>
        <taxon>Rhizobiaceae</taxon>
        <taxon>Rhizobium/Agrobacterium group</taxon>
        <taxon>Pseudorhizobium</taxon>
    </lineage>
</organism>
<sequence>MPGAAMDKPRITILYCTQCNWLLRAGWMAQELLQTFSDSLGEVALIPGTGGNFEIRIDDALLWERKRDGGFPGPKELKQRVRDVIDPARDLGHLDRGSADGGSSPGS</sequence>
<feature type="region of interest" description="Disordered" evidence="2">
    <location>
        <begin position="88"/>
        <end position="107"/>
    </location>
</feature>
<keyword evidence="4" id="KW-1185">Reference proteome</keyword>
<dbReference type="Proteomes" id="UP000052167">
    <property type="component" value="Unassembled WGS sequence"/>
</dbReference>
<dbReference type="AlphaFoldDB" id="A0A922T554"/>
<evidence type="ECO:0000256" key="1">
    <source>
        <dbReference type="ARBA" id="ARBA00023284"/>
    </source>
</evidence>
<dbReference type="NCBIfam" id="TIGR02174">
    <property type="entry name" value="CXXU_selWTH"/>
    <property type="match status" value="1"/>
</dbReference>
<dbReference type="InterPro" id="IPR036249">
    <property type="entry name" value="Thioredoxin-like_sf"/>
</dbReference>
<comment type="caution">
    <text evidence="3">The sequence shown here is derived from an EMBL/GenBank/DDBJ whole genome shotgun (WGS) entry which is preliminary data.</text>
</comment>
<protein>
    <submittedName>
        <fullName evidence="3">SelT/selW/selH selenoprotein</fullName>
    </submittedName>
</protein>
<keyword evidence="1" id="KW-0676">Redox-active center</keyword>
<feature type="compositionally biased region" description="Basic and acidic residues" evidence="2">
    <location>
        <begin position="88"/>
        <end position="98"/>
    </location>
</feature>
<evidence type="ECO:0000313" key="3">
    <source>
        <dbReference type="EMBL" id="KEQ03876.1"/>
    </source>
</evidence>
<accession>A0A922T554</accession>
<name>A0A922T554_9HYPH</name>
<dbReference type="Pfam" id="PF10262">
    <property type="entry name" value="Rdx"/>
    <property type="match status" value="1"/>
</dbReference>
<gene>
    <name evidence="3" type="ORF">GV68_14535</name>
</gene>
<reference evidence="3 4" key="1">
    <citation type="submission" date="2014-06" db="EMBL/GenBank/DDBJ databases">
        <title>Rhizobium pelagicum/R2-400B4.</title>
        <authorList>
            <person name="Kimes N.E."/>
            <person name="Lopez-Perez M."/>
        </authorList>
    </citation>
    <scope>NUCLEOTIDE SEQUENCE [LARGE SCALE GENOMIC DNA]</scope>
    <source>
        <strain evidence="3 4">R2-400B4</strain>
    </source>
</reference>
<dbReference type="EMBL" id="JOKJ01000029">
    <property type="protein sequence ID" value="KEQ03876.1"/>
    <property type="molecule type" value="Genomic_DNA"/>
</dbReference>
<dbReference type="PANTHER" id="PTHR36417:SF2">
    <property type="entry name" value="SELENOPROTEIN DOMAIN PROTEIN (AFU_ORTHOLOGUE AFUA_1G05220)"/>
    <property type="match status" value="1"/>
</dbReference>
<proteinExistence type="predicted"/>
<dbReference type="SUPFAM" id="SSF52833">
    <property type="entry name" value="Thioredoxin-like"/>
    <property type="match status" value="1"/>
</dbReference>
<dbReference type="PANTHER" id="PTHR36417">
    <property type="entry name" value="SELENOPROTEIN DOMAIN PROTEIN (AFU_ORTHOLOGUE AFUA_1G05220)"/>
    <property type="match status" value="1"/>
</dbReference>
<dbReference type="Gene3D" id="3.40.30.10">
    <property type="entry name" value="Glutaredoxin"/>
    <property type="match status" value="1"/>
</dbReference>
<dbReference type="InterPro" id="IPR011893">
    <property type="entry name" value="Selenoprotein_Rdx-typ"/>
</dbReference>
<evidence type="ECO:0000256" key="2">
    <source>
        <dbReference type="SAM" id="MobiDB-lite"/>
    </source>
</evidence>
<evidence type="ECO:0000313" key="4">
    <source>
        <dbReference type="Proteomes" id="UP000052167"/>
    </source>
</evidence>